<dbReference type="SUPFAM" id="SSF53383">
    <property type="entry name" value="PLP-dependent transferases"/>
    <property type="match status" value="2"/>
</dbReference>
<dbReference type="RefSeq" id="XP_018036582.1">
    <property type="nucleotide sequence ID" value="XM_018180207.1"/>
</dbReference>
<dbReference type="AlphaFoldDB" id="A0A177CHJ4"/>
<evidence type="ECO:0000256" key="2">
    <source>
        <dbReference type="ARBA" id="ARBA00007441"/>
    </source>
</evidence>
<dbReference type="InterPro" id="IPR015421">
    <property type="entry name" value="PyrdxlP-dep_Trfase_major"/>
</dbReference>
<keyword evidence="3" id="KW-0032">Aminotransferase</keyword>
<evidence type="ECO:0000256" key="1">
    <source>
        <dbReference type="ARBA" id="ARBA00001933"/>
    </source>
</evidence>
<evidence type="ECO:0000256" key="3">
    <source>
        <dbReference type="ARBA" id="ARBA00022576"/>
    </source>
</evidence>
<evidence type="ECO:0000256" key="4">
    <source>
        <dbReference type="ARBA" id="ARBA00022679"/>
    </source>
</evidence>
<keyword evidence="5" id="KW-0663">Pyridoxal phosphate</keyword>
<dbReference type="Proteomes" id="UP000077069">
    <property type="component" value="Unassembled WGS sequence"/>
</dbReference>
<keyword evidence="7" id="KW-1185">Reference proteome</keyword>
<dbReference type="Gene3D" id="3.40.640.10">
    <property type="entry name" value="Type I PLP-dependent aspartate aminotransferase-like (Major domain)"/>
    <property type="match status" value="1"/>
</dbReference>
<name>A0A177CHJ4_9PLEO</name>
<sequence>MGGYTGQETTHFCCMIPTGHYPTGVIQSSERKNRIYDVAERHDLYILEHDPYYDLQLGTTFTTSENTNTNFHTADRYLVQLSPSYLTIDTSGIVLTASPLEEILGAPRIHRRLVHLSDQNSRRGDSLIAACMFLWIRFNPIDRPNVTAANHDFGAAVDKDLEVAVERLA</sequence>
<dbReference type="GO" id="GO:0008483">
    <property type="term" value="F:transaminase activity"/>
    <property type="evidence" value="ECO:0007669"/>
    <property type="project" value="UniProtKB-KW"/>
</dbReference>
<dbReference type="InterPro" id="IPR050859">
    <property type="entry name" value="Class-I_PLP-dep_aminotransf"/>
</dbReference>
<dbReference type="GeneID" id="28763693"/>
<dbReference type="STRING" id="1460663.A0A177CHJ4"/>
<dbReference type="OrthoDB" id="691673at2759"/>
<organism evidence="6 7">
    <name type="scientific">Paraphaeosphaeria sporulosa</name>
    <dbReference type="NCBI Taxonomy" id="1460663"/>
    <lineage>
        <taxon>Eukaryota</taxon>
        <taxon>Fungi</taxon>
        <taxon>Dikarya</taxon>
        <taxon>Ascomycota</taxon>
        <taxon>Pezizomycotina</taxon>
        <taxon>Dothideomycetes</taxon>
        <taxon>Pleosporomycetidae</taxon>
        <taxon>Pleosporales</taxon>
        <taxon>Massarineae</taxon>
        <taxon>Didymosphaeriaceae</taxon>
        <taxon>Paraphaeosphaeria</taxon>
    </lineage>
</organism>
<protein>
    <submittedName>
        <fullName evidence="6">Uncharacterized protein</fullName>
    </submittedName>
</protein>
<evidence type="ECO:0000313" key="6">
    <source>
        <dbReference type="EMBL" id="OAG06217.1"/>
    </source>
</evidence>
<accession>A0A177CHJ4</accession>
<dbReference type="PANTHER" id="PTHR42790:SF19">
    <property type="entry name" value="KYNURENINE_ALPHA-AMINOADIPATE AMINOTRANSFERASE, MITOCHONDRIAL"/>
    <property type="match status" value="1"/>
</dbReference>
<proteinExistence type="inferred from homology"/>
<evidence type="ECO:0000313" key="7">
    <source>
        <dbReference type="Proteomes" id="UP000077069"/>
    </source>
</evidence>
<comment type="cofactor">
    <cofactor evidence="1">
        <name>pyridoxal 5'-phosphate</name>
        <dbReference type="ChEBI" id="CHEBI:597326"/>
    </cofactor>
</comment>
<evidence type="ECO:0000256" key="5">
    <source>
        <dbReference type="ARBA" id="ARBA00022898"/>
    </source>
</evidence>
<keyword evidence="4" id="KW-0808">Transferase</keyword>
<dbReference type="GO" id="GO:1901605">
    <property type="term" value="P:alpha-amino acid metabolic process"/>
    <property type="evidence" value="ECO:0007669"/>
    <property type="project" value="TreeGrafter"/>
</dbReference>
<dbReference type="PANTHER" id="PTHR42790">
    <property type="entry name" value="AMINOTRANSFERASE"/>
    <property type="match status" value="1"/>
</dbReference>
<reference evidence="6 7" key="1">
    <citation type="submission" date="2016-05" db="EMBL/GenBank/DDBJ databases">
        <title>Comparative analysis of secretome profiles of manganese(II)-oxidizing ascomycete fungi.</title>
        <authorList>
            <consortium name="DOE Joint Genome Institute"/>
            <person name="Zeiner C.A."/>
            <person name="Purvine S.O."/>
            <person name="Zink E.M."/>
            <person name="Wu S."/>
            <person name="Pasa-Tolic L."/>
            <person name="Chaput D.L."/>
            <person name="Haridas S."/>
            <person name="Grigoriev I.V."/>
            <person name="Santelli C.M."/>
            <person name="Hansel C.M."/>
        </authorList>
    </citation>
    <scope>NUCLEOTIDE SEQUENCE [LARGE SCALE GENOMIC DNA]</scope>
    <source>
        <strain evidence="6 7">AP3s5-JAC2a</strain>
    </source>
</reference>
<dbReference type="InParanoid" id="A0A177CHJ4"/>
<dbReference type="EMBL" id="KV441552">
    <property type="protein sequence ID" value="OAG06217.1"/>
    <property type="molecule type" value="Genomic_DNA"/>
</dbReference>
<comment type="similarity">
    <text evidence="2">Belongs to the class-I pyridoxal-phosphate-dependent aminotransferase family.</text>
</comment>
<gene>
    <name evidence="6" type="ORF">CC84DRAFT_1176259</name>
</gene>
<dbReference type="InterPro" id="IPR015424">
    <property type="entry name" value="PyrdxlP-dep_Trfase"/>
</dbReference>